<dbReference type="AlphaFoldDB" id="A0A1F6BXI8"/>
<dbReference type="Pfam" id="PF07992">
    <property type="entry name" value="Pyr_redox_2"/>
    <property type="match status" value="1"/>
</dbReference>
<gene>
    <name evidence="7" type="ORF">A2837_00535</name>
</gene>
<dbReference type="PROSITE" id="PS00573">
    <property type="entry name" value="PYRIDINE_REDOX_2"/>
    <property type="match status" value="1"/>
</dbReference>
<dbReference type="STRING" id="1798475.A2837_00535"/>
<dbReference type="PRINTS" id="PR00469">
    <property type="entry name" value="PNDRDTASEII"/>
</dbReference>
<proteinExistence type="predicted"/>
<dbReference type="Gene3D" id="3.50.50.60">
    <property type="entry name" value="FAD/NAD(P)-binding domain"/>
    <property type="match status" value="2"/>
</dbReference>
<dbReference type="Proteomes" id="UP000176322">
    <property type="component" value="Unassembled WGS sequence"/>
</dbReference>
<dbReference type="PRINTS" id="PR00368">
    <property type="entry name" value="FADPNR"/>
</dbReference>
<dbReference type="SUPFAM" id="SSF51905">
    <property type="entry name" value="FAD/NAD(P)-binding domain"/>
    <property type="match status" value="1"/>
</dbReference>
<feature type="domain" description="FAD/NAD(P)-binding" evidence="6">
    <location>
        <begin position="4"/>
        <end position="290"/>
    </location>
</feature>
<organism evidence="7 8">
    <name type="scientific">Candidatus Kaiserbacteria bacterium RIFCSPHIGHO2_01_FULL_46_22</name>
    <dbReference type="NCBI Taxonomy" id="1798475"/>
    <lineage>
        <taxon>Bacteria</taxon>
        <taxon>Candidatus Kaiseribacteriota</taxon>
    </lineage>
</organism>
<sequence length="308" mass="32960">MPEYDLIIIGGGPAGTAAGVYASRKRLKTLLITKEWGGQSTVSSDIQNWIGTNSISGENLAKSFREHLYAYADEVLTVKEKTLVRKLEKTGELFSVTMEDASIATAGAVLITSGSKRRQLTAPGAAEFENKGLTYCASCDGPLFAGQDVAVIGGGNAGFETAAQLLAYAKSVTLLHHGTSFKADPVTIERVLSHPNMKGLTGVETTAIVGDKFVSGLRYKNASGEEELLPVAGVFVEIGMIPNSDFAADLIPLDEYKRIKIDPWTQKTEVPGIWAAGDCTNIKYHQNNISAGDAVRALEDIYVTLKTK</sequence>
<dbReference type="EMBL" id="MFKO01000005">
    <property type="protein sequence ID" value="OGG41621.1"/>
    <property type="molecule type" value="Genomic_DNA"/>
</dbReference>
<keyword evidence="1" id="KW-0285">Flavoprotein</keyword>
<keyword evidence="4" id="KW-1015">Disulfide bond</keyword>
<evidence type="ECO:0000313" key="8">
    <source>
        <dbReference type="Proteomes" id="UP000176322"/>
    </source>
</evidence>
<dbReference type="InterPro" id="IPR023753">
    <property type="entry name" value="FAD/NAD-binding_dom"/>
</dbReference>
<evidence type="ECO:0000256" key="5">
    <source>
        <dbReference type="ARBA" id="ARBA00023284"/>
    </source>
</evidence>
<dbReference type="GO" id="GO:0016668">
    <property type="term" value="F:oxidoreductase activity, acting on a sulfur group of donors, NAD(P) as acceptor"/>
    <property type="evidence" value="ECO:0007669"/>
    <property type="project" value="UniProtKB-ARBA"/>
</dbReference>
<keyword evidence="2" id="KW-0274">FAD</keyword>
<evidence type="ECO:0000256" key="3">
    <source>
        <dbReference type="ARBA" id="ARBA00023002"/>
    </source>
</evidence>
<keyword evidence="3" id="KW-0560">Oxidoreductase</keyword>
<dbReference type="PANTHER" id="PTHR48105">
    <property type="entry name" value="THIOREDOXIN REDUCTASE 1-RELATED-RELATED"/>
    <property type="match status" value="1"/>
</dbReference>
<comment type="caution">
    <text evidence="7">The sequence shown here is derived from an EMBL/GenBank/DDBJ whole genome shotgun (WGS) entry which is preliminary data.</text>
</comment>
<evidence type="ECO:0000259" key="6">
    <source>
        <dbReference type="Pfam" id="PF07992"/>
    </source>
</evidence>
<dbReference type="InterPro" id="IPR050097">
    <property type="entry name" value="Ferredoxin-NADP_redctase_2"/>
</dbReference>
<evidence type="ECO:0000313" key="7">
    <source>
        <dbReference type="EMBL" id="OGG41621.1"/>
    </source>
</evidence>
<reference evidence="7 8" key="1">
    <citation type="journal article" date="2016" name="Nat. Commun.">
        <title>Thousands of microbial genomes shed light on interconnected biogeochemical processes in an aquifer system.</title>
        <authorList>
            <person name="Anantharaman K."/>
            <person name="Brown C.T."/>
            <person name="Hug L.A."/>
            <person name="Sharon I."/>
            <person name="Castelle C.J."/>
            <person name="Probst A.J."/>
            <person name="Thomas B.C."/>
            <person name="Singh A."/>
            <person name="Wilkins M.J."/>
            <person name="Karaoz U."/>
            <person name="Brodie E.L."/>
            <person name="Williams K.H."/>
            <person name="Hubbard S.S."/>
            <person name="Banfield J.F."/>
        </authorList>
    </citation>
    <scope>NUCLEOTIDE SEQUENCE [LARGE SCALE GENOMIC DNA]</scope>
</reference>
<evidence type="ECO:0000256" key="4">
    <source>
        <dbReference type="ARBA" id="ARBA00023157"/>
    </source>
</evidence>
<dbReference type="InterPro" id="IPR036188">
    <property type="entry name" value="FAD/NAD-bd_sf"/>
</dbReference>
<accession>A0A1F6BXI8</accession>
<name>A0A1F6BXI8_9BACT</name>
<protein>
    <recommendedName>
        <fullName evidence="6">FAD/NAD(P)-binding domain-containing protein</fullName>
    </recommendedName>
</protein>
<keyword evidence="5" id="KW-0676">Redox-active center</keyword>
<evidence type="ECO:0000256" key="2">
    <source>
        <dbReference type="ARBA" id="ARBA00022827"/>
    </source>
</evidence>
<evidence type="ECO:0000256" key="1">
    <source>
        <dbReference type="ARBA" id="ARBA00022630"/>
    </source>
</evidence>
<dbReference type="InterPro" id="IPR008255">
    <property type="entry name" value="Pyr_nucl-diS_OxRdtase_2_AS"/>
</dbReference>